<evidence type="ECO:0000259" key="5">
    <source>
        <dbReference type="Pfam" id="PF04542"/>
    </source>
</evidence>
<dbReference type="NCBIfam" id="TIGR02937">
    <property type="entry name" value="sigma70-ECF"/>
    <property type="match status" value="1"/>
</dbReference>
<dbReference type="Pfam" id="PF04542">
    <property type="entry name" value="Sigma70_r2"/>
    <property type="match status" value="1"/>
</dbReference>
<proteinExistence type="inferred from homology"/>
<evidence type="ECO:0000259" key="6">
    <source>
        <dbReference type="Pfam" id="PF08281"/>
    </source>
</evidence>
<evidence type="ECO:0000256" key="1">
    <source>
        <dbReference type="ARBA" id="ARBA00010641"/>
    </source>
</evidence>
<reference evidence="7" key="1">
    <citation type="submission" date="2022-08" db="EMBL/GenBank/DDBJ databases">
        <title>Genomic Encyclopedia of Type Strains, Phase V (KMG-V): Genome sequencing to study the core and pangenomes of soil and plant-associated prokaryotes.</title>
        <authorList>
            <person name="Whitman W."/>
        </authorList>
    </citation>
    <scope>NUCLEOTIDE SEQUENCE</scope>
    <source>
        <strain evidence="7">SP3026</strain>
    </source>
</reference>
<name>A0A9X2V2J8_9BACT</name>
<keyword evidence="4" id="KW-0804">Transcription</keyword>
<evidence type="ECO:0000256" key="2">
    <source>
        <dbReference type="ARBA" id="ARBA00023015"/>
    </source>
</evidence>
<gene>
    <name evidence="7" type="ORF">GGP45_000008</name>
</gene>
<evidence type="ECO:0000256" key="4">
    <source>
        <dbReference type="ARBA" id="ARBA00023163"/>
    </source>
</evidence>
<dbReference type="InterPro" id="IPR007627">
    <property type="entry name" value="RNA_pol_sigma70_r2"/>
</dbReference>
<dbReference type="SUPFAM" id="SSF88659">
    <property type="entry name" value="Sigma3 and sigma4 domains of RNA polymerase sigma factors"/>
    <property type="match status" value="1"/>
</dbReference>
<comment type="similarity">
    <text evidence="1">Belongs to the sigma-70 factor family. ECF subfamily.</text>
</comment>
<dbReference type="Proteomes" id="UP001155144">
    <property type="component" value="Unassembled WGS sequence"/>
</dbReference>
<feature type="domain" description="RNA polymerase sigma factor 70 region 4 type 2" evidence="6">
    <location>
        <begin position="132"/>
        <end position="183"/>
    </location>
</feature>
<organism evidence="7 8">
    <name type="scientific">Salinibacter ruber</name>
    <dbReference type="NCBI Taxonomy" id="146919"/>
    <lineage>
        <taxon>Bacteria</taxon>
        <taxon>Pseudomonadati</taxon>
        <taxon>Rhodothermota</taxon>
        <taxon>Rhodothermia</taxon>
        <taxon>Rhodothermales</taxon>
        <taxon>Salinibacteraceae</taxon>
        <taxon>Salinibacter</taxon>
    </lineage>
</organism>
<dbReference type="Gene3D" id="1.10.1740.10">
    <property type="match status" value="1"/>
</dbReference>
<evidence type="ECO:0000313" key="7">
    <source>
        <dbReference type="EMBL" id="MCS4119690.1"/>
    </source>
</evidence>
<dbReference type="GO" id="GO:0016987">
    <property type="term" value="F:sigma factor activity"/>
    <property type="evidence" value="ECO:0007669"/>
    <property type="project" value="UniProtKB-KW"/>
</dbReference>
<feature type="domain" description="RNA polymerase sigma-70 region 2" evidence="5">
    <location>
        <begin position="31"/>
        <end position="94"/>
    </location>
</feature>
<dbReference type="AlphaFoldDB" id="A0A9X2V2J8"/>
<dbReference type="InterPro" id="IPR013325">
    <property type="entry name" value="RNA_pol_sigma_r2"/>
</dbReference>
<protein>
    <submittedName>
        <fullName evidence="7">RNA polymerase sigma-70 factor (ECF subfamily)</fullName>
    </submittedName>
</protein>
<dbReference type="PANTHER" id="PTHR43133">
    <property type="entry name" value="RNA POLYMERASE ECF-TYPE SIGMA FACTO"/>
    <property type="match status" value="1"/>
</dbReference>
<dbReference type="InterPro" id="IPR013324">
    <property type="entry name" value="RNA_pol_sigma_r3/r4-like"/>
</dbReference>
<dbReference type="Pfam" id="PF08281">
    <property type="entry name" value="Sigma70_r4_2"/>
    <property type="match status" value="1"/>
</dbReference>
<dbReference type="InterPro" id="IPR013249">
    <property type="entry name" value="RNA_pol_sigma70_r4_t2"/>
</dbReference>
<dbReference type="EMBL" id="JANUBL010000001">
    <property type="protein sequence ID" value="MCS4119690.1"/>
    <property type="molecule type" value="Genomic_DNA"/>
</dbReference>
<dbReference type="RefSeq" id="WP_259039597.1">
    <property type="nucleotide sequence ID" value="NZ_JANUAR010000007.1"/>
</dbReference>
<sequence>MPDSASPLTDDELEALHNRDPDAVRRWIYGNRDYIHSVLQRYSDNSERARDLVQEALFQALRSLPNFRGDSKITTWLHSIAKNVALSQHRKDQRHSYLEADTLEHVQAKLAPDRALGSTPLEETEEEQKYALLYDAMEELSESYRRIIRLRDLEEQSTKEVAEQLDLTRVNVRVRLHRARRALRDALQSRFDDAYRETYEMAA</sequence>
<keyword evidence="2" id="KW-0805">Transcription regulation</keyword>
<dbReference type="InterPro" id="IPR014284">
    <property type="entry name" value="RNA_pol_sigma-70_dom"/>
</dbReference>
<comment type="caution">
    <text evidence="7">The sequence shown here is derived from an EMBL/GenBank/DDBJ whole genome shotgun (WGS) entry which is preliminary data.</text>
</comment>
<dbReference type="GO" id="GO:0006352">
    <property type="term" value="P:DNA-templated transcription initiation"/>
    <property type="evidence" value="ECO:0007669"/>
    <property type="project" value="InterPro"/>
</dbReference>
<dbReference type="GO" id="GO:0003677">
    <property type="term" value="F:DNA binding"/>
    <property type="evidence" value="ECO:0007669"/>
    <property type="project" value="InterPro"/>
</dbReference>
<dbReference type="InterPro" id="IPR036388">
    <property type="entry name" value="WH-like_DNA-bd_sf"/>
</dbReference>
<keyword evidence="3" id="KW-0731">Sigma factor</keyword>
<dbReference type="SUPFAM" id="SSF88946">
    <property type="entry name" value="Sigma2 domain of RNA polymerase sigma factors"/>
    <property type="match status" value="1"/>
</dbReference>
<dbReference type="Gene3D" id="1.10.10.10">
    <property type="entry name" value="Winged helix-like DNA-binding domain superfamily/Winged helix DNA-binding domain"/>
    <property type="match status" value="1"/>
</dbReference>
<evidence type="ECO:0000313" key="8">
    <source>
        <dbReference type="Proteomes" id="UP001155144"/>
    </source>
</evidence>
<dbReference type="InterPro" id="IPR039425">
    <property type="entry name" value="RNA_pol_sigma-70-like"/>
</dbReference>
<accession>A0A9X2V2J8</accession>
<dbReference type="PANTHER" id="PTHR43133:SF51">
    <property type="entry name" value="RNA POLYMERASE SIGMA FACTOR"/>
    <property type="match status" value="1"/>
</dbReference>
<evidence type="ECO:0000256" key="3">
    <source>
        <dbReference type="ARBA" id="ARBA00023082"/>
    </source>
</evidence>